<organism evidence="3 4">
    <name type="scientific">Pasteurella bettyae CCUG 2042</name>
    <dbReference type="NCBI Taxonomy" id="1095749"/>
    <lineage>
        <taxon>Bacteria</taxon>
        <taxon>Pseudomonadati</taxon>
        <taxon>Pseudomonadota</taxon>
        <taxon>Gammaproteobacteria</taxon>
        <taxon>Pasteurellales</taxon>
        <taxon>Pasteurellaceae</taxon>
        <taxon>Pasteurella</taxon>
    </lineage>
</organism>
<proteinExistence type="predicted"/>
<dbReference type="EMBL" id="AJSX01000034">
    <property type="protein sequence ID" value="EIJ68750.1"/>
    <property type="molecule type" value="Genomic_DNA"/>
</dbReference>
<protein>
    <submittedName>
        <fullName evidence="3">PF06744 family protein</fullName>
    </submittedName>
</protein>
<dbReference type="Proteomes" id="UP000006457">
    <property type="component" value="Unassembled WGS sequence"/>
</dbReference>
<dbReference type="PATRIC" id="fig|1095749.3.peg.1505"/>
<dbReference type="Pfam" id="PF06744">
    <property type="entry name" value="IcmF_C"/>
    <property type="match status" value="1"/>
</dbReference>
<dbReference type="Pfam" id="PF21070">
    <property type="entry name" value="IcmF_helical"/>
    <property type="match status" value="1"/>
</dbReference>
<sequence>MNEFKSNLAGRYPFNKNATKEVSLSDFSRFFGPGGTIDSFYENNLKAFIENDLGQSEDDIPALIREDVLLQLYQAEHIREIFFSKENGLGVQYIIEPVDLSSNNRRSILNLDGQIIDFSHGSKRKANIVWPNSMSANVESKLTLVSTQNERSPRSLIFKGPWPQLRMLNSGKVITSNNGSFTVRYDFNNGYAIYNIHIDESANPFEHNVFEKFKLPDTLLKY</sequence>
<accession>I3DAK7</accession>
<reference evidence="3 4" key="1">
    <citation type="submission" date="2012-03" db="EMBL/GenBank/DDBJ databases">
        <authorList>
            <person name="Harkins D.M."/>
            <person name="Madupu R."/>
            <person name="Durkin A.S."/>
            <person name="Torralba M."/>
            <person name="Methe B."/>
            <person name="Sutton G.G."/>
            <person name="Nelson K.E."/>
        </authorList>
    </citation>
    <scope>NUCLEOTIDE SEQUENCE [LARGE SCALE GENOMIC DNA]</scope>
    <source>
        <strain evidence="3 4">CCUG 2042</strain>
    </source>
</reference>
<gene>
    <name evidence="3" type="ORF">HMPREF1052_1400</name>
</gene>
<evidence type="ECO:0000313" key="4">
    <source>
        <dbReference type="Proteomes" id="UP000006457"/>
    </source>
</evidence>
<feature type="domain" description="Type VI secretion system IcmF C-terminal" evidence="1">
    <location>
        <begin position="95"/>
        <end position="199"/>
    </location>
</feature>
<dbReference type="AlphaFoldDB" id="I3DAK7"/>
<evidence type="ECO:0000313" key="3">
    <source>
        <dbReference type="EMBL" id="EIJ68750.1"/>
    </source>
</evidence>
<evidence type="ECO:0000259" key="2">
    <source>
        <dbReference type="Pfam" id="PF21070"/>
    </source>
</evidence>
<keyword evidence="4" id="KW-1185">Reference proteome</keyword>
<dbReference type="PANTHER" id="PTHR36153">
    <property type="entry name" value="INNER MEMBRANE PROTEIN-RELATED"/>
    <property type="match status" value="1"/>
</dbReference>
<dbReference type="eggNOG" id="COG3523">
    <property type="taxonomic scope" value="Bacteria"/>
</dbReference>
<feature type="domain" description="Type VI secretion system component TssM1 helical" evidence="2">
    <location>
        <begin position="2"/>
        <end position="52"/>
    </location>
</feature>
<comment type="caution">
    <text evidence="3">The sequence shown here is derived from an EMBL/GenBank/DDBJ whole genome shotgun (WGS) entry which is preliminary data.</text>
</comment>
<dbReference type="InterPro" id="IPR010623">
    <property type="entry name" value="IcmF_C"/>
</dbReference>
<dbReference type="InterPro" id="IPR053156">
    <property type="entry name" value="T6SS_TssM-like"/>
</dbReference>
<name>I3DAK7_9PAST</name>
<evidence type="ECO:0000259" key="1">
    <source>
        <dbReference type="Pfam" id="PF06744"/>
    </source>
</evidence>
<dbReference type="PANTHER" id="PTHR36153:SF5">
    <property type="entry name" value="EXPORTED PROTEIN"/>
    <property type="match status" value="1"/>
</dbReference>
<dbReference type="InterPro" id="IPR048677">
    <property type="entry name" value="TssM1_hel"/>
</dbReference>